<dbReference type="PROSITE" id="PS50082">
    <property type="entry name" value="WD_REPEATS_2"/>
    <property type="match status" value="7"/>
</dbReference>
<dbReference type="RefSeq" id="XP_003059763.1">
    <property type="nucleotide sequence ID" value="XM_003059717.1"/>
</dbReference>
<dbReference type="Pfam" id="PF25172">
    <property type="entry name" value="Beta-prop_WDR3_2nd"/>
    <property type="match status" value="1"/>
</dbReference>
<feature type="region of interest" description="Disordered" evidence="7">
    <location>
        <begin position="964"/>
        <end position="1023"/>
    </location>
</feature>
<dbReference type="Proteomes" id="UP000001876">
    <property type="component" value="Unassembled WGS sequence"/>
</dbReference>
<dbReference type="STRING" id="564608.C1MVJ4"/>
<dbReference type="OrthoDB" id="407922at2759"/>
<feature type="region of interest" description="Disordered" evidence="7">
    <location>
        <begin position="773"/>
        <end position="793"/>
    </location>
</feature>
<dbReference type="Gene3D" id="2.130.10.10">
    <property type="entry name" value="YVTN repeat-like/Quinoprotein amine dehydrogenase"/>
    <property type="match status" value="3"/>
</dbReference>
<dbReference type="InterPro" id="IPR020472">
    <property type="entry name" value="WD40_PAC1"/>
</dbReference>
<dbReference type="FunFam" id="2.130.10.10:FF:000157">
    <property type="entry name" value="WD repeat domain 3"/>
    <property type="match status" value="1"/>
</dbReference>
<dbReference type="PROSITE" id="PS50294">
    <property type="entry name" value="WD_REPEATS_REGION"/>
    <property type="match status" value="6"/>
</dbReference>
<keyword evidence="2 6" id="KW-0853">WD repeat</keyword>
<dbReference type="GeneID" id="9685202"/>
<dbReference type="InterPro" id="IPR051570">
    <property type="entry name" value="TBC1_cilium_biogenesis"/>
</dbReference>
<evidence type="ECO:0000256" key="1">
    <source>
        <dbReference type="ARBA" id="ARBA00004604"/>
    </source>
</evidence>
<dbReference type="PANTHER" id="PTHR19853:SF0">
    <property type="entry name" value="WD REPEAT-CONTAINING PROTEIN 3"/>
    <property type="match status" value="1"/>
</dbReference>
<dbReference type="GO" id="GO:0032040">
    <property type="term" value="C:small-subunit processome"/>
    <property type="evidence" value="ECO:0007669"/>
    <property type="project" value="TreeGrafter"/>
</dbReference>
<feature type="domain" description="Small-subunit processome Utp12" evidence="8">
    <location>
        <begin position="857"/>
        <end position="959"/>
    </location>
</feature>
<proteinExistence type="inferred from homology"/>
<dbReference type="OMA" id="MNIPLTC"/>
<dbReference type="GO" id="GO:0030515">
    <property type="term" value="F:snoRNA binding"/>
    <property type="evidence" value="ECO:0007669"/>
    <property type="project" value="TreeGrafter"/>
</dbReference>
<feature type="compositionally biased region" description="Basic residues" evidence="7">
    <location>
        <begin position="313"/>
        <end position="324"/>
    </location>
</feature>
<feature type="compositionally biased region" description="Basic and acidic residues" evidence="7">
    <location>
        <begin position="997"/>
        <end position="1007"/>
    </location>
</feature>
<feature type="repeat" description="WD" evidence="6">
    <location>
        <begin position="618"/>
        <end position="659"/>
    </location>
</feature>
<dbReference type="InterPro" id="IPR001680">
    <property type="entry name" value="WD40_rpt"/>
</dbReference>
<dbReference type="InterPro" id="IPR036322">
    <property type="entry name" value="WD40_repeat_dom_sf"/>
</dbReference>
<feature type="region of interest" description="Disordered" evidence="7">
    <location>
        <begin position="310"/>
        <end position="340"/>
    </location>
</feature>
<dbReference type="PANTHER" id="PTHR19853">
    <property type="entry name" value="WD REPEAT CONTAINING PROTEIN 3 WDR3"/>
    <property type="match status" value="1"/>
</dbReference>
<evidence type="ECO:0000256" key="7">
    <source>
        <dbReference type="SAM" id="MobiDB-lite"/>
    </source>
</evidence>
<dbReference type="EMBL" id="GG663741">
    <property type="protein sequence ID" value="EEH55715.1"/>
    <property type="molecule type" value="Genomic_DNA"/>
</dbReference>
<dbReference type="Pfam" id="PF25173">
    <property type="entry name" value="Beta-prop_WDR3_1st"/>
    <property type="match status" value="1"/>
</dbReference>
<comment type="subcellular location">
    <subcellularLocation>
        <location evidence="1">Nucleus</location>
        <location evidence="1">Nucleolus</location>
    </subcellularLocation>
</comment>
<feature type="compositionally biased region" description="Acidic residues" evidence="7">
    <location>
        <begin position="967"/>
        <end position="980"/>
    </location>
</feature>
<keyword evidence="10" id="KW-1185">Reference proteome</keyword>
<feature type="repeat" description="WD" evidence="6">
    <location>
        <begin position="702"/>
        <end position="734"/>
    </location>
</feature>
<dbReference type="GO" id="GO:0030490">
    <property type="term" value="P:maturation of SSU-rRNA"/>
    <property type="evidence" value="ECO:0007669"/>
    <property type="project" value="TreeGrafter"/>
</dbReference>
<dbReference type="CDD" id="cd00200">
    <property type="entry name" value="WD40"/>
    <property type="match status" value="1"/>
</dbReference>
<dbReference type="PROSITE" id="PS00678">
    <property type="entry name" value="WD_REPEATS_1"/>
    <property type="match status" value="3"/>
</dbReference>
<gene>
    <name evidence="9" type="ORF">MICPUCDRAFT_18664</name>
</gene>
<organism evidence="10">
    <name type="scientific">Micromonas pusilla (strain CCMP1545)</name>
    <name type="common">Picoplanktonic green alga</name>
    <dbReference type="NCBI Taxonomy" id="564608"/>
    <lineage>
        <taxon>Eukaryota</taxon>
        <taxon>Viridiplantae</taxon>
        <taxon>Chlorophyta</taxon>
        <taxon>Mamiellophyceae</taxon>
        <taxon>Mamiellales</taxon>
        <taxon>Mamiellaceae</taxon>
        <taxon>Micromonas</taxon>
    </lineage>
</organism>
<dbReference type="SUPFAM" id="SSF50969">
    <property type="entry name" value="YVTN repeat-like/Quinoprotein amine dehydrogenase"/>
    <property type="match status" value="2"/>
</dbReference>
<dbReference type="KEGG" id="mpp:MICPUCDRAFT_18664"/>
<keyword evidence="4" id="KW-0539">Nucleus</keyword>
<dbReference type="FunFam" id="2.130.10.10:FF:000178">
    <property type="entry name" value="WD repeat domain 3"/>
    <property type="match status" value="1"/>
</dbReference>
<evidence type="ECO:0000256" key="2">
    <source>
        <dbReference type="ARBA" id="ARBA00022574"/>
    </source>
</evidence>
<dbReference type="PRINTS" id="PR00320">
    <property type="entry name" value="GPROTEINBRPT"/>
</dbReference>
<dbReference type="InterPro" id="IPR007148">
    <property type="entry name" value="SSU_processome_Utp12"/>
</dbReference>
<feature type="compositionally biased region" description="Gly residues" evidence="7">
    <location>
        <begin position="554"/>
        <end position="564"/>
    </location>
</feature>
<dbReference type="Pfam" id="PF04003">
    <property type="entry name" value="Utp12"/>
    <property type="match status" value="1"/>
</dbReference>
<comment type="similarity">
    <text evidence="5">Belongs to the WD repeat WDR3/UTP12 family.</text>
</comment>
<evidence type="ECO:0000313" key="10">
    <source>
        <dbReference type="Proteomes" id="UP000001876"/>
    </source>
</evidence>
<feature type="repeat" description="WD" evidence="6">
    <location>
        <begin position="660"/>
        <end position="701"/>
    </location>
</feature>
<dbReference type="SUPFAM" id="SSF50978">
    <property type="entry name" value="WD40 repeat-like"/>
    <property type="match status" value="1"/>
</dbReference>
<feature type="repeat" description="WD" evidence="6">
    <location>
        <begin position="505"/>
        <end position="537"/>
    </location>
</feature>
<sequence length="1023" mass="108640">MVKAYLRYEQARSFGVVASPDCAPVYDAGGKNLVCAALERLAVWDVRRGILASSLVPPPRESGALPAVTRIARAPGSDVVAAGASDGSIRLWNLVDGSTDVLLKGHKSEVTALRFSRDGSLLVSGGKDTNVVVWDVVAEAGLCRLRGHKGQVTDACFVDGDNNADTRGASASGRRLVTCSKDATVRVWDLDTQHCAQTVSALGAEAWSLDVDARGARLAVGTSDDRLHLFAVAGGKSTPTPKGSDSDENTDLQIASSIEDASRTLTPMGHLPRADKSRASLVRFDDDGELLGVQTVGRAVEMYRVRNDAEMAKRRKRKAKRKREKGRDGGGGDDDANENENVAADELELAAVVRTKAKTRGFAFAPRSRRGRPGVRAVVAVLLDNNAVEEWELEAADDAAANDAATASASKFAEPTRSRALEAAGHRSDIRAVALSSDDATLVSCSAKGAKVWDPSRGACLRSVDGGYGLCVAFAPAGRHVVVGTKSGALELVDVQAGARLRGAPDAHEGAVWGVSTLPDGSGFVSCSADKTVKFWEWRLVDVDDDDDGETGGDGDGVAPGAGPGRRELGVAHVRTLQMSEDVLSVRVTKDGKLLSVSLLDNTLKVFFVDTLKFFLSLYGHRLPALCHDVSDDGALLASGGADKNIRIWGMDFGDCHKSVFAHGDSVTAIAFVPKTHYMFSTGKDRAVKYWDADKFEPLLTLQGHHGEAWCVAVSARGDFCVTAGHDRAIRVWERTDEPFFVDEEKERRLESLLEEGGGNGADDDDDDDRVAAAARERAAARGASAPAGAEAGMAGRKTLETLSAADAIVDALDERDDGDAVADAVVLGNANALGLKGTDVYPPGLMPNPLLMGQTPERYALAAIEKVRAADLEQAILALPFSSALALLDYLAGWLHAGENIELTCRLAALIVRLHYVQLGATSAARGVLLKVRPLLRKRAEEIRDVFGFNLAGLGMLEAHLKEGAEGDDGGGDDEDDEDVKGVWKNNDVLDDEDVGREAKKESGGEKKKKKRSSAKRAADDD</sequence>
<feature type="repeat" description="WD" evidence="6">
    <location>
        <begin position="170"/>
        <end position="198"/>
    </location>
</feature>
<feature type="compositionally biased region" description="Acidic residues" evidence="7">
    <location>
        <begin position="331"/>
        <end position="340"/>
    </location>
</feature>
<dbReference type="eggNOG" id="KOG0306">
    <property type="taxonomic scope" value="Eukaryota"/>
</dbReference>
<evidence type="ECO:0000313" key="9">
    <source>
        <dbReference type="EMBL" id="EEH55715.1"/>
    </source>
</evidence>
<dbReference type="AlphaFoldDB" id="C1MVJ4"/>
<evidence type="ECO:0000256" key="6">
    <source>
        <dbReference type="PROSITE-ProRule" id="PRU00221"/>
    </source>
</evidence>
<keyword evidence="3" id="KW-0677">Repeat</keyword>
<feature type="repeat" description="WD" evidence="6">
    <location>
        <begin position="61"/>
        <end position="102"/>
    </location>
</feature>
<evidence type="ECO:0000256" key="5">
    <source>
        <dbReference type="ARBA" id="ARBA00038229"/>
    </source>
</evidence>
<evidence type="ECO:0000256" key="4">
    <source>
        <dbReference type="ARBA" id="ARBA00023242"/>
    </source>
</evidence>
<protein>
    <submittedName>
        <fullName evidence="9">Predicted protein</fullName>
    </submittedName>
</protein>
<evidence type="ECO:0000259" key="8">
    <source>
        <dbReference type="Pfam" id="PF04003"/>
    </source>
</evidence>
<feature type="repeat" description="WD" evidence="6">
    <location>
        <begin position="103"/>
        <end position="136"/>
    </location>
</feature>
<dbReference type="SMART" id="SM00320">
    <property type="entry name" value="WD40"/>
    <property type="match status" value="11"/>
</dbReference>
<accession>C1MVJ4</accession>
<dbReference type="InterPro" id="IPR011044">
    <property type="entry name" value="Quino_amine_DH_bsu"/>
</dbReference>
<feature type="region of interest" description="Disordered" evidence="7">
    <location>
        <begin position="546"/>
        <end position="565"/>
    </location>
</feature>
<reference evidence="9 10" key="1">
    <citation type="journal article" date="2009" name="Science">
        <title>Green evolution and dynamic adaptations revealed by genomes of the marine picoeukaryotes Micromonas.</title>
        <authorList>
            <person name="Worden A.Z."/>
            <person name="Lee J.H."/>
            <person name="Mock T."/>
            <person name="Rouze P."/>
            <person name="Simmons M.P."/>
            <person name="Aerts A.L."/>
            <person name="Allen A.E."/>
            <person name="Cuvelier M.L."/>
            <person name="Derelle E."/>
            <person name="Everett M.V."/>
            <person name="Foulon E."/>
            <person name="Grimwood J."/>
            <person name="Gundlach H."/>
            <person name="Henrissat B."/>
            <person name="Napoli C."/>
            <person name="McDonald S.M."/>
            <person name="Parker M.S."/>
            <person name="Rombauts S."/>
            <person name="Salamov A."/>
            <person name="Von Dassow P."/>
            <person name="Badger J.H."/>
            <person name="Coutinho P.M."/>
            <person name="Demir E."/>
            <person name="Dubchak I."/>
            <person name="Gentemann C."/>
            <person name="Eikrem W."/>
            <person name="Gready J.E."/>
            <person name="John U."/>
            <person name="Lanier W."/>
            <person name="Lindquist E.A."/>
            <person name="Lucas S."/>
            <person name="Mayer K.F."/>
            <person name="Moreau H."/>
            <person name="Not F."/>
            <person name="Otillar R."/>
            <person name="Panaud O."/>
            <person name="Pangilinan J."/>
            <person name="Paulsen I."/>
            <person name="Piegu B."/>
            <person name="Poliakov A."/>
            <person name="Robbens S."/>
            <person name="Schmutz J."/>
            <person name="Toulza E."/>
            <person name="Wyss T."/>
            <person name="Zelensky A."/>
            <person name="Zhou K."/>
            <person name="Armbrust E.V."/>
            <person name="Bhattacharya D."/>
            <person name="Goodenough U.W."/>
            <person name="Van de Peer Y."/>
            <person name="Grigoriev I.V."/>
        </authorList>
    </citation>
    <scope>NUCLEOTIDE SEQUENCE [LARGE SCALE GENOMIC DNA]</scope>
    <source>
        <strain evidence="9 10">CCMP1545</strain>
    </source>
</reference>
<name>C1MVJ4_MICPC</name>
<feature type="compositionally biased region" description="Low complexity" evidence="7">
    <location>
        <begin position="781"/>
        <end position="793"/>
    </location>
</feature>
<dbReference type="InterPro" id="IPR019775">
    <property type="entry name" value="WD40_repeat_CS"/>
</dbReference>
<dbReference type="GO" id="GO:0034388">
    <property type="term" value="C:Pwp2p-containing subcomplex of 90S preribosome"/>
    <property type="evidence" value="ECO:0007669"/>
    <property type="project" value="TreeGrafter"/>
</dbReference>
<dbReference type="InterPro" id="IPR015943">
    <property type="entry name" value="WD40/YVTN_repeat-like_dom_sf"/>
</dbReference>
<evidence type="ECO:0000256" key="3">
    <source>
        <dbReference type="ARBA" id="ARBA00022737"/>
    </source>
</evidence>